<evidence type="ECO:0000313" key="4">
    <source>
        <dbReference type="Proteomes" id="UP000489190"/>
    </source>
</evidence>
<dbReference type="AlphaFoldDB" id="A0A7X1WCJ1"/>
<dbReference type="Pfam" id="PF14175">
    <property type="entry name" value="YaaC"/>
    <property type="match status" value="1"/>
</dbReference>
<proteinExistence type="predicted"/>
<reference evidence="3 4" key="1">
    <citation type="submission" date="2019-10" db="EMBL/GenBank/DDBJ databases">
        <title>Evaluation of single-gene subtyping targets for Pseudomonas.</title>
        <authorList>
            <person name="Reichler S.J."/>
            <person name="Orsi R.H."/>
            <person name="Wiedmann M."/>
            <person name="Martin N.H."/>
            <person name="Murphy S.I."/>
        </authorList>
    </citation>
    <scope>NUCLEOTIDE SEQUENCE [LARGE SCALE GENOMIC DNA]</scope>
    <source>
        <strain evidence="2 4">FSL R10-3254</strain>
        <strain evidence="1 3">FSL R10-3257</strain>
    </source>
</reference>
<gene>
    <name evidence="2" type="ORF">GHO39_01335</name>
    <name evidence="1" type="ORF">GHO40_21540</name>
</gene>
<dbReference type="EMBL" id="WIWJ01000049">
    <property type="protein sequence ID" value="MQT49295.1"/>
    <property type="molecule type" value="Genomic_DNA"/>
</dbReference>
<comment type="caution">
    <text evidence="1">The sequence shown here is derived from an EMBL/GenBank/DDBJ whole genome shotgun (WGS) entry which is preliminary data.</text>
</comment>
<dbReference type="Proteomes" id="UP000489190">
    <property type="component" value="Unassembled WGS sequence"/>
</dbReference>
<sequence length="378" mass="43160">MSRVSAARAGEVLTVKGRPIPYSNHPVVRTNRRYGLQSRIFSTNPWGIIRQSIEDKLTGVSRDQAIAFVAQAENFYQTSQTSTLLSAKPLLIYYFMLNLAKAFVLHKGPKAMYEKAQHGIEENIHPGGQEFINSFLKIYRSKPSGVNVFDDFQGALFGKKAPSSGQVYDLKNLLPQLLQGHRVWCEAADADERFVEITRIQYMHDEASKKIWLTLGIYADDLSRFGITRKRMLQESGLSGTFKEVQGTVVDGRNLLTFEQITPLRYTGRASDKIHKLVESLKNHIWSTVIKMHPYRKNYLYLCPVAEQQSRMEQILSVYACFYYLGSVTRYRPHLFESIIEGKFGGHIQEIIRNLPQQFLYLLASEFAGREIAHAPLV</sequence>
<evidence type="ECO:0000313" key="2">
    <source>
        <dbReference type="EMBL" id="MQT87808.1"/>
    </source>
</evidence>
<accession>A0A7X1WCJ1</accession>
<dbReference type="Proteomes" id="UP000441404">
    <property type="component" value="Unassembled WGS sequence"/>
</dbReference>
<organism evidence="1 3">
    <name type="scientific">Pseudomonas helleri</name>
    <dbReference type="NCBI Taxonomy" id="1608996"/>
    <lineage>
        <taxon>Bacteria</taxon>
        <taxon>Pseudomonadati</taxon>
        <taxon>Pseudomonadota</taxon>
        <taxon>Gammaproteobacteria</taxon>
        <taxon>Pseudomonadales</taxon>
        <taxon>Pseudomonadaceae</taxon>
        <taxon>Pseudomonas</taxon>
    </lineage>
</organism>
<name>A0A7X1WCJ1_9PSED</name>
<evidence type="ECO:0000313" key="3">
    <source>
        <dbReference type="Proteomes" id="UP000441404"/>
    </source>
</evidence>
<dbReference type="InterPro" id="IPR026988">
    <property type="entry name" value="YaaC-like"/>
</dbReference>
<dbReference type="EMBL" id="WIWI01000002">
    <property type="protein sequence ID" value="MQT87808.1"/>
    <property type="molecule type" value="Genomic_DNA"/>
</dbReference>
<evidence type="ECO:0000313" key="1">
    <source>
        <dbReference type="EMBL" id="MQT49295.1"/>
    </source>
</evidence>
<evidence type="ECO:0008006" key="5">
    <source>
        <dbReference type="Google" id="ProtNLM"/>
    </source>
</evidence>
<dbReference type="RefSeq" id="WP_153326235.1">
    <property type="nucleotide sequence ID" value="NZ_WIWI01000002.1"/>
</dbReference>
<protein>
    <recommendedName>
        <fullName evidence="5">YaaC-like Protein</fullName>
    </recommendedName>
</protein>